<dbReference type="Proteomes" id="UP000664034">
    <property type="component" value="Unassembled WGS sequence"/>
</dbReference>
<dbReference type="AlphaFoldDB" id="A0A939GJ96"/>
<evidence type="ECO:0000313" key="2">
    <source>
        <dbReference type="Proteomes" id="UP000664034"/>
    </source>
</evidence>
<proteinExistence type="predicted"/>
<name>A0A939GJ96_9BACT</name>
<reference evidence="1" key="1">
    <citation type="submission" date="2021-03" db="EMBL/GenBank/DDBJ databases">
        <title>Fibrella sp. HMF5335 genome sequencing and assembly.</title>
        <authorList>
            <person name="Kang H."/>
            <person name="Kim H."/>
            <person name="Bae S."/>
            <person name="Joh K."/>
        </authorList>
    </citation>
    <scope>NUCLEOTIDE SEQUENCE</scope>
    <source>
        <strain evidence="1">HMF5335</strain>
    </source>
</reference>
<accession>A0A939GJ96</accession>
<organism evidence="1 2">
    <name type="scientific">Fibrella rubiginis</name>
    <dbReference type="NCBI Taxonomy" id="2817060"/>
    <lineage>
        <taxon>Bacteria</taxon>
        <taxon>Pseudomonadati</taxon>
        <taxon>Bacteroidota</taxon>
        <taxon>Cytophagia</taxon>
        <taxon>Cytophagales</taxon>
        <taxon>Spirosomataceae</taxon>
        <taxon>Fibrella</taxon>
    </lineage>
</organism>
<evidence type="ECO:0008006" key="3">
    <source>
        <dbReference type="Google" id="ProtNLM"/>
    </source>
</evidence>
<dbReference type="RefSeq" id="WP_207366357.1">
    <property type="nucleotide sequence ID" value="NZ_JAFMYV010000011.1"/>
</dbReference>
<protein>
    <recommendedName>
        <fullName evidence="3">Glycosyl transferase family 11</fullName>
    </recommendedName>
</protein>
<comment type="caution">
    <text evidence="1">The sequence shown here is derived from an EMBL/GenBank/DDBJ whole genome shotgun (WGS) entry which is preliminary data.</text>
</comment>
<keyword evidence="2" id="KW-1185">Reference proteome</keyword>
<sequence length="281" mass="31756">MMYLLGIKGQLCNQLFSLAHHVANSLQYDYQLNCPIFPYSDYFPNLNVHPQLSVSERKEKWQQKLAKIIAKGSSAEAAKSLMKLVGVGVVSNPYVFNDADLSFLQMVKKQPVLVTTWLFRDYASFKLNADSIRHLFEPASEYTSVAKTIVSQIKQNDKPLVGVHIRRGDYKEWENGRFYFDDVVYRGLIEHLLTVPELKNATFFLSSNEPINERAYFGLPVTQSTDNHFMTDLTVLSYCDYLVGPPSTFSSWASFTGQAPLYHLAAATDRPKLSDFAVAAG</sequence>
<evidence type="ECO:0000313" key="1">
    <source>
        <dbReference type="EMBL" id="MBO0938818.1"/>
    </source>
</evidence>
<gene>
    <name evidence="1" type="ORF">J2I47_19860</name>
</gene>
<dbReference type="EMBL" id="JAFMYV010000011">
    <property type="protein sequence ID" value="MBO0938818.1"/>
    <property type="molecule type" value="Genomic_DNA"/>
</dbReference>